<name>A0A1I3BHT9_9MICO</name>
<proteinExistence type="predicted"/>
<reference evidence="1 3" key="1">
    <citation type="submission" date="2016-10" db="EMBL/GenBank/DDBJ databases">
        <authorList>
            <person name="Varghese N."/>
            <person name="Submissions S."/>
        </authorList>
    </citation>
    <scope>NUCLEOTIDE SEQUENCE [LARGE SCALE GENOMIC DNA]</scope>
    <source>
        <strain evidence="1 3">GMCC 1.11211</strain>
    </source>
</reference>
<keyword evidence="3" id="KW-1185">Reference proteome</keyword>
<dbReference type="EMBL" id="SOFE01000027">
    <property type="protein sequence ID" value="TFB82072.1"/>
    <property type="molecule type" value="Genomic_DNA"/>
</dbReference>
<dbReference type="STRING" id="995038.SAMN05216274_109128"/>
<dbReference type="Proteomes" id="UP000199681">
    <property type="component" value="Unassembled WGS sequence"/>
</dbReference>
<reference evidence="2 4" key="2">
    <citation type="submission" date="2019-03" db="EMBL/GenBank/DDBJ databases">
        <title>Genomics of glacier-inhabiting Cryobacterium strains.</title>
        <authorList>
            <person name="Liu Q."/>
            <person name="Xin Y.-H."/>
        </authorList>
    </citation>
    <scope>NUCLEOTIDE SEQUENCE [LARGE SCALE GENOMIC DNA]</scope>
    <source>
        <strain evidence="2 4">Hh34</strain>
    </source>
</reference>
<evidence type="ECO:0000313" key="3">
    <source>
        <dbReference type="Proteomes" id="UP000199681"/>
    </source>
</evidence>
<dbReference type="AlphaFoldDB" id="A0A1I3BHT9"/>
<dbReference type="EMBL" id="FOPW01000009">
    <property type="protein sequence ID" value="SFH61720.1"/>
    <property type="molecule type" value="Genomic_DNA"/>
</dbReference>
<sequence length="141" mass="15579">MVSGSGQSIMRDAQREWMQSLRARIAHIELVFNNGDDGHPLVAQLAHLESTRTVGVKPGNGYARQRLTAVKRRFAYDREIIQALDGLGGIFPDVASTEPWTELGDVDVVFLDKHGEVLGATVTHEGMVITPDDDERLDRQA</sequence>
<protein>
    <submittedName>
        <fullName evidence="2">Uncharacterized protein</fullName>
    </submittedName>
</protein>
<dbReference type="Proteomes" id="UP000297963">
    <property type="component" value="Unassembled WGS sequence"/>
</dbReference>
<dbReference type="RefSeq" id="WP_092450343.1">
    <property type="nucleotide sequence ID" value="NZ_BKAC01000017.1"/>
</dbReference>
<accession>A0A1I3BHT9</accession>
<gene>
    <name evidence="2" type="ORF">E3O11_15495</name>
    <name evidence="1" type="ORF">SAMN05216274_109128</name>
</gene>
<organism evidence="2 4">
    <name type="scientific">Cryobacterium levicorallinum</name>
    <dbReference type="NCBI Taxonomy" id="995038"/>
    <lineage>
        <taxon>Bacteria</taxon>
        <taxon>Bacillati</taxon>
        <taxon>Actinomycetota</taxon>
        <taxon>Actinomycetes</taxon>
        <taxon>Micrococcales</taxon>
        <taxon>Microbacteriaceae</taxon>
        <taxon>Cryobacterium</taxon>
    </lineage>
</organism>
<evidence type="ECO:0000313" key="1">
    <source>
        <dbReference type="EMBL" id="SFH61720.1"/>
    </source>
</evidence>
<evidence type="ECO:0000313" key="4">
    <source>
        <dbReference type="Proteomes" id="UP000297963"/>
    </source>
</evidence>
<comment type="caution">
    <text evidence="2">The sequence shown here is derived from an EMBL/GenBank/DDBJ whole genome shotgun (WGS) entry which is preliminary data.</text>
</comment>
<evidence type="ECO:0000313" key="2">
    <source>
        <dbReference type="EMBL" id="TFB82072.1"/>
    </source>
</evidence>